<dbReference type="KEGG" id="samy:DB32_008452"/>
<protein>
    <submittedName>
        <fullName evidence="1">Uncharacterized protein</fullName>
    </submittedName>
</protein>
<organism evidence="1 2">
    <name type="scientific">Sandaracinus amylolyticus</name>
    <dbReference type="NCBI Taxonomy" id="927083"/>
    <lineage>
        <taxon>Bacteria</taxon>
        <taxon>Pseudomonadati</taxon>
        <taxon>Myxococcota</taxon>
        <taxon>Polyangia</taxon>
        <taxon>Polyangiales</taxon>
        <taxon>Sandaracinaceae</taxon>
        <taxon>Sandaracinus</taxon>
    </lineage>
</organism>
<evidence type="ECO:0000313" key="2">
    <source>
        <dbReference type="Proteomes" id="UP000034883"/>
    </source>
</evidence>
<dbReference type="Proteomes" id="UP000034883">
    <property type="component" value="Chromosome"/>
</dbReference>
<dbReference type="EMBL" id="CP011125">
    <property type="protein sequence ID" value="AKF11303.1"/>
    <property type="molecule type" value="Genomic_DNA"/>
</dbReference>
<evidence type="ECO:0000313" key="1">
    <source>
        <dbReference type="EMBL" id="AKF11303.1"/>
    </source>
</evidence>
<reference evidence="1 2" key="1">
    <citation type="submission" date="2015-03" db="EMBL/GenBank/DDBJ databases">
        <title>Genome assembly of Sandaracinus amylolyticus DSM 53668.</title>
        <authorList>
            <person name="Sharma G."/>
            <person name="Subramanian S."/>
        </authorList>
    </citation>
    <scope>NUCLEOTIDE SEQUENCE [LARGE SCALE GENOMIC DNA]</scope>
    <source>
        <strain evidence="1 2">DSM 53668</strain>
    </source>
</reference>
<dbReference type="AlphaFoldDB" id="A0A0F6YMQ7"/>
<dbReference type="InterPro" id="IPR046181">
    <property type="entry name" value="DUF6209"/>
</dbReference>
<keyword evidence="2" id="KW-1185">Reference proteome</keyword>
<sequence length="436" mass="47740">MLVALALVACAPEGEGSFAVDRAGLEGRSAELVFTADHQQRVEGTLVAGGIATISYDASRLTTCRGERYGNPAWSIYAHYRIAGGDVRSVHVAGHAPAPDQVGLPIELTQAGELEVWFENTSSFGCQGWDSAFGANHRFTIEAAQTDEAPIARFAAGGGISVSGDVRQSARLTIEYDVARLPQCRDTRYGLPAWSVLAHYRFPSGRTGYVPVTSGSATLDLVESGELQLWFENQGYYGCRAWDSLDGANYRVVVDADPRAPGWMGNAASVINRMTCDGGPCDSSRVALENGWTYGTYARQRAAIRAIYFDVWKAGVTDFDNANLWADLDVQVHYRWRSTGAFQTRYVRFFRRVGNDARYELPMAEIDPLAGPYTRTDPSQCPDADLRVSGDPSGAYVAANVEYYFTVNGVALRRTDGVNFIGTFEDYRSQLEICLQ</sequence>
<proteinExistence type="predicted"/>
<accession>A0A0F6YMQ7</accession>
<gene>
    <name evidence="1" type="ORF">DB32_008452</name>
</gene>
<name>A0A0F6YMQ7_9BACT</name>
<dbReference type="Pfam" id="PF19714">
    <property type="entry name" value="DUF6209"/>
    <property type="match status" value="1"/>
</dbReference>